<proteinExistence type="predicted"/>
<dbReference type="RefSeq" id="WP_063975511.1">
    <property type="nucleotide sequence ID" value="NZ_LQWZ01000036.1"/>
</dbReference>
<name>A0A177KJ08_9BACI</name>
<dbReference type="EMBL" id="LQWZ01000036">
    <property type="protein sequence ID" value="OAH53117.1"/>
    <property type="molecule type" value="Genomic_DNA"/>
</dbReference>
<accession>A0A177KJ08</accession>
<protein>
    <submittedName>
        <fullName evidence="1">Uncharacterized protein</fullName>
    </submittedName>
</protein>
<evidence type="ECO:0000313" key="1">
    <source>
        <dbReference type="EMBL" id="OAH53117.1"/>
    </source>
</evidence>
<dbReference type="AlphaFoldDB" id="A0A177KJ08"/>
<gene>
    <name evidence="1" type="ORF">AWH48_12230</name>
</gene>
<organism evidence="1 2">
    <name type="scientific">Domibacillus aminovorans</name>
    <dbReference type="NCBI Taxonomy" id="29332"/>
    <lineage>
        <taxon>Bacteria</taxon>
        <taxon>Bacillati</taxon>
        <taxon>Bacillota</taxon>
        <taxon>Bacilli</taxon>
        <taxon>Bacillales</taxon>
        <taxon>Bacillaceae</taxon>
        <taxon>Domibacillus</taxon>
    </lineage>
</organism>
<comment type="caution">
    <text evidence="1">The sequence shown here is derived from an EMBL/GenBank/DDBJ whole genome shotgun (WGS) entry which is preliminary data.</text>
</comment>
<dbReference type="Proteomes" id="UP000077271">
    <property type="component" value="Unassembled WGS sequence"/>
</dbReference>
<sequence>MIEMKEKIYGHKLLVQQEESFIAGDLDASIQAAEAFIKSAKELKEIRKQRITRQKEADGIIGRFRAGQHPYTKMQQIVIRLNQKNINAKAVKKHVVLGS</sequence>
<evidence type="ECO:0000313" key="2">
    <source>
        <dbReference type="Proteomes" id="UP000077271"/>
    </source>
</evidence>
<reference evidence="1 2" key="1">
    <citation type="submission" date="2016-01" db="EMBL/GenBank/DDBJ databases">
        <title>Investigation of taxonomic status of Bacillus aminovorans.</title>
        <authorList>
            <person name="Verma A."/>
            <person name="Pal Y."/>
            <person name="Krishnamurthi S."/>
        </authorList>
    </citation>
    <scope>NUCLEOTIDE SEQUENCE [LARGE SCALE GENOMIC DNA]</scope>
    <source>
        <strain evidence="1 2">DSM 4337</strain>
    </source>
</reference>